<protein>
    <submittedName>
        <fullName evidence="2">Uncharacterized protein</fullName>
    </submittedName>
</protein>
<evidence type="ECO:0000313" key="2">
    <source>
        <dbReference type="EMBL" id="MBW9065309.1"/>
    </source>
</evidence>
<dbReference type="RefSeq" id="WP_220373274.1">
    <property type="nucleotide sequence ID" value="NZ_JAEUAO010000004.1"/>
</dbReference>
<keyword evidence="3" id="KW-1185">Reference proteome</keyword>
<reference evidence="2 3" key="1">
    <citation type="journal article" date="2021" name="MBio">
        <title>Poor Competitiveness of Bradyrhizobium in Pigeon Pea Root Colonization in Indian Soils.</title>
        <authorList>
            <person name="Chalasani D."/>
            <person name="Basu A."/>
            <person name="Pullabhotla S.V.S.R.N."/>
            <person name="Jorrin B."/>
            <person name="Neal A.L."/>
            <person name="Poole P.S."/>
            <person name="Podile A.R."/>
            <person name="Tkacz A."/>
        </authorList>
    </citation>
    <scope>NUCLEOTIDE SEQUENCE [LARGE SCALE GENOMIC DNA]</scope>
    <source>
        <strain evidence="2 3">HU44</strain>
    </source>
</reference>
<sequence length="122" mass="12478">MKKIIVTAAFLLAATAASAVNAQTVNAGTYTVEGTNLDGSSYSGTAEITLASETTCVIEWETAGVKSSGVCMLNGNAFAASYVLEDALGLIVYEVKGNGTLEGRWTITGKDGSGTETLTEAN</sequence>
<feature type="signal peptide" evidence="1">
    <location>
        <begin position="1"/>
        <end position="22"/>
    </location>
</feature>
<gene>
    <name evidence="2" type="ORF">JNB71_18560</name>
</gene>
<name>A0ABS7HFV9_9HYPH</name>
<organism evidence="2 3">
    <name type="scientific">Rhizobium herbae</name>
    <dbReference type="NCBI Taxonomy" id="508661"/>
    <lineage>
        <taxon>Bacteria</taxon>
        <taxon>Pseudomonadati</taxon>
        <taxon>Pseudomonadota</taxon>
        <taxon>Alphaproteobacteria</taxon>
        <taxon>Hyphomicrobiales</taxon>
        <taxon>Rhizobiaceae</taxon>
        <taxon>Rhizobium/Agrobacterium group</taxon>
        <taxon>Rhizobium</taxon>
    </lineage>
</organism>
<keyword evidence="1" id="KW-0732">Signal</keyword>
<proteinExistence type="predicted"/>
<evidence type="ECO:0000313" key="3">
    <source>
        <dbReference type="Proteomes" id="UP000757604"/>
    </source>
</evidence>
<dbReference type="Proteomes" id="UP000757604">
    <property type="component" value="Unassembled WGS sequence"/>
</dbReference>
<dbReference type="EMBL" id="JAEUAO010000004">
    <property type="protein sequence ID" value="MBW9065309.1"/>
    <property type="molecule type" value="Genomic_DNA"/>
</dbReference>
<comment type="caution">
    <text evidence="2">The sequence shown here is derived from an EMBL/GenBank/DDBJ whole genome shotgun (WGS) entry which is preliminary data.</text>
</comment>
<feature type="chain" id="PRO_5046938033" evidence="1">
    <location>
        <begin position="23"/>
        <end position="122"/>
    </location>
</feature>
<accession>A0ABS7HFV9</accession>
<evidence type="ECO:0000256" key="1">
    <source>
        <dbReference type="SAM" id="SignalP"/>
    </source>
</evidence>